<sequence>MYRPPRLRVMEVNPYLTCVLCGGYFVDATTIIECLHSFCKTCIVRYLESSKFCPICDVQVHKTRPLMNIRADKTLQDIVYKLVPGLFRNEMKRRRDFFDTNPEAAAYVTCPEDRGELTEQRVIYSPDDTISLSLEYGYGKNQLPTNGHSATTTDSGDYTDSKRRFLCCPAAVTVAHLKKFITMKYGLTQSYMVDLMYYDDSLRDDYKLMDIAYIYTWKRNGPMRLFYRILDKPYKRLKTCHPTLTETPTVSTDDKVKSFTPQIPNRMPSGIETNGVESSCTEEKEDTFIEIQSGSQRKKPTKKAIKIT</sequence>
<gene>
    <name evidence="10" type="primary">LOC106457270</name>
</gene>
<dbReference type="PROSITE" id="PS00518">
    <property type="entry name" value="ZF_RING_1"/>
    <property type="match status" value="1"/>
</dbReference>
<keyword evidence="3 6" id="KW-0863">Zinc-finger</keyword>
<dbReference type="GeneID" id="106457270"/>
<dbReference type="PANTHER" id="PTHR10825:SF72">
    <property type="entry name" value="UBIQUITIN-LIKE DOMAIN-CONTAINING PROTEIN"/>
    <property type="match status" value="1"/>
</dbReference>
<evidence type="ECO:0000313" key="9">
    <source>
        <dbReference type="Proteomes" id="UP000694941"/>
    </source>
</evidence>
<evidence type="ECO:0000256" key="3">
    <source>
        <dbReference type="ARBA" id="ARBA00022771"/>
    </source>
</evidence>
<dbReference type="InterPro" id="IPR001841">
    <property type="entry name" value="Znf_RING"/>
</dbReference>
<keyword evidence="5" id="KW-0539">Nucleus</keyword>
<name>A0ABM1B0A3_LIMPO</name>
<dbReference type="Gene3D" id="3.30.40.10">
    <property type="entry name" value="Zinc/RING finger domain, C3HC4 (zinc finger)"/>
    <property type="match status" value="1"/>
</dbReference>
<dbReference type="RefSeq" id="XP_013772152.1">
    <property type="nucleotide sequence ID" value="XM_013916698.2"/>
</dbReference>
<keyword evidence="9" id="KW-1185">Reference proteome</keyword>
<comment type="subcellular location">
    <subcellularLocation>
        <location evidence="1">Nucleus</location>
    </subcellularLocation>
</comment>
<feature type="region of interest" description="Disordered" evidence="7">
    <location>
        <begin position="262"/>
        <end position="284"/>
    </location>
</feature>
<reference evidence="10" key="1">
    <citation type="submission" date="2025-08" db="UniProtKB">
        <authorList>
            <consortium name="RefSeq"/>
        </authorList>
    </citation>
    <scope>IDENTIFICATION</scope>
    <source>
        <tissue evidence="10">Muscle</tissue>
    </source>
</reference>
<dbReference type="Pfam" id="PF13923">
    <property type="entry name" value="zf-C3HC4_2"/>
    <property type="match status" value="1"/>
</dbReference>
<evidence type="ECO:0000313" key="10">
    <source>
        <dbReference type="RefSeq" id="XP_013772152.1"/>
    </source>
</evidence>
<keyword evidence="2" id="KW-0479">Metal-binding</keyword>
<dbReference type="CDD" id="cd17082">
    <property type="entry name" value="RAWUL_PCGF2_like"/>
    <property type="match status" value="1"/>
</dbReference>
<dbReference type="InterPro" id="IPR032443">
    <property type="entry name" value="RAWUL"/>
</dbReference>
<protein>
    <submittedName>
        <fullName evidence="10">Polycomb complex protein BMI-1-like</fullName>
    </submittedName>
</protein>
<accession>A0ABM1B0A3</accession>
<dbReference type="Gene3D" id="3.10.20.90">
    <property type="entry name" value="Phosphatidylinositol 3-kinase Catalytic Subunit, Chain A, domain 1"/>
    <property type="match status" value="1"/>
</dbReference>
<evidence type="ECO:0000256" key="2">
    <source>
        <dbReference type="ARBA" id="ARBA00022723"/>
    </source>
</evidence>
<dbReference type="InterPro" id="IPR017907">
    <property type="entry name" value="Znf_RING_CS"/>
</dbReference>
<evidence type="ECO:0000259" key="8">
    <source>
        <dbReference type="PROSITE" id="PS50089"/>
    </source>
</evidence>
<dbReference type="InterPro" id="IPR013083">
    <property type="entry name" value="Znf_RING/FYVE/PHD"/>
</dbReference>
<dbReference type="SMART" id="SM00184">
    <property type="entry name" value="RING"/>
    <property type="match status" value="1"/>
</dbReference>
<evidence type="ECO:0000256" key="7">
    <source>
        <dbReference type="SAM" id="MobiDB-lite"/>
    </source>
</evidence>
<organism evidence="9 10">
    <name type="scientific">Limulus polyphemus</name>
    <name type="common">Atlantic horseshoe crab</name>
    <dbReference type="NCBI Taxonomy" id="6850"/>
    <lineage>
        <taxon>Eukaryota</taxon>
        <taxon>Metazoa</taxon>
        <taxon>Ecdysozoa</taxon>
        <taxon>Arthropoda</taxon>
        <taxon>Chelicerata</taxon>
        <taxon>Merostomata</taxon>
        <taxon>Xiphosura</taxon>
        <taxon>Limulidae</taxon>
        <taxon>Limulus</taxon>
    </lineage>
</organism>
<dbReference type="PANTHER" id="PTHR10825">
    <property type="entry name" value="RING FINGER DOMAIN-CONTAINING, POLYCOMB GROUP COMPONENT"/>
    <property type="match status" value="1"/>
</dbReference>
<dbReference type="SUPFAM" id="SSF57850">
    <property type="entry name" value="RING/U-box"/>
    <property type="match status" value="1"/>
</dbReference>
<evidence type="ECO:0000256" key="6">
    <source>
        <dbReference type="PROSITE-ProRule" id="PRU00175"/>
    </source>
</evidence>
<evidence type="ECO:0000256" key="4">
    <source>
        <dbReference type="ARBA" id="ARBA00022833"/>
    </source>
</evidence>
<dbReference type="PROSITE" id="PS50089">
    <property type="entry name" value="ZF_RING_2"/>
    <property type="match status" value="1"/>
</dbReference>
<feature type="domain" description="RING-type" evidence="8">
    <location>
        <begin position="18"/>
        <end position="57"/>
    </location>
</feature>
<evidence type="ECO:0000256" key="5">
    <source>
        <dbReference type="ARBA" id="ARBA00023242"/>
    </source>
</evidence>
<evidence type="ECO:0000256" key="1">
    <source>
        <dbReference type="ARBA" id="ARBA00004123"/>
    </source>
</evidence>
<keyword evidence="4" id="KW-0862">Zinc</keyword>
<dbReference type="Proteomes" id="UP000694941">
    <property type="component" value="Unplaced"/>
</dbReference>
<proteinExistence type="predicted"/>
<dbReference type="Pfam" id="PF16207">
    <property type="entry name" value="RAWUL"/>
    <property type="match status" value="1"/>
</dbReference>